<evidence type="ECO:0000313" key="2">
    <source>
        <dbReference type="EMBL" id="KRN88550.1"/>
    </source>
</evidence>
<dbReference type="NCBIfam" id="TIGR01641">
    <property type="entry name" value="phageSPP1_gp7"/>
    <property type="match status" value="1"/>
</dbReference>
<dbReference type="RefSeq" id="WP_027106958.1">
    <property type="nucleotide sequence ID" value="NZ_JQBZ01000025.1"/>
</dbReference>
<dbReference type="PATRIC" id="fig|1122146.4.peg.528"/>
<keyword evidence="3" id="KW-1185">Reference proteome</keyword>
<comment type="caution">
    <text evidence="2">The sequence shown here is derived from an EMBL/GenBank/DDBJ whole genome shotgun (WGS) entry which is preliminary data.</text>
</comment>
<sequence>MQAELSLALMDNAIQGTSPYELAKRLQPLVKQSIVSAQAKSERLARTETARVQTQAEMDSLRRYGYKYCKWHAEIGHCSHCGALAEVDNSYGPGVYKVDEVPNIPGDTHPNCRCAISAYWVDEQKPRMQMNLQLFGKSNDKQLVKRAIKHGEFTQSDFDEFTTTLMNIFSKGVETPIEKVYISKERVYHIARHHKDIEINKNGAYEIYDVLIKANEVYVSKDRKGVKAHAYIQDKKDKPLVVYVRGGIITVYRPEDYQTKRLRQGKRLFKRGEHNED</sequence>
<organism evidence="2 3">
    <name type="scientific">Ligilactobacillus ceti DSM 22408</name>
    <dbReference type="NCBI Taxonomy" id="1122146"/>
    <lineage>
        <taxon>Bacteria</taxon>
        <taxon>Bacillati</taxon>
        <taxon>Bacillota</taxon>
        <taxon>Bacilli</taxon>
        <taxon>Lactobacillales</taxon>
        <taxon>Lactobacillaceae</taxon>
        <taxon>Ligilactobacillus</taxon>
    </lineage>
</organism>
<dbReference type="Proteomes" id="UP000051500">
    <property type="component" value="Unassembled WGS sequence"/>
</dbReference>
<dbReference type="OrthoDB" id="9765386at2"/>
<dbReference type="EMBL" id="JQBZ01000025">
    <property type="protein sequence ID" value="KRN88550.1"/>
    <property type="molecule type" value="Genomic_DNA"/>
</dbReference>
<dbReference type="Pfam" id="PF04233">
    <property type="entry name" value="Phage_Mu_F"/>
    <property type="match status" value="1"/>
</dbReference>
<reference evidence="2 3" key="1">
    <citation type="journal article" date="2015" name="Genome Announc.">
        <title>Expanding the biotechnology potential of lactobacilli through comparative genomics of 213 strains and associated genera.</title>
        <authorList>
            <person name="Sun Z."/>
            <person name="Harris H.M."/>
            <person name="McCann A."/>
            <person name="Guo C."/>
            <person name="Argimon S."/>
            <person name="Zhang W."/>
            <person name="Yang X."/>
            <person name="Jeffery I.B."/>
            <person name="Cooney J.C."/>
            <person name="Kagawa T.F."/>
            <person name="Liu W."/>
            <person name="Song Y."/>
            <person name="Salvetti E."/>
            <person name="Wrobel A."/>
            <person name="Rasinkangas P."/>
            <person name="Parkhill J."/>
            <person name="Rea M.C."/>
            <person name="O'Sullivan O."/>
            <person name="Ritari J."/>
            <person name="Douillard F.P."/>
            <person name="Paul Ross R."/>
            <person name="Yang R."/>
            <person name="Briner A.E."/>
            <person name="Felis G.E."/>
            <person name="de Vos W.M."/>
            <person name="Barrangou R."/>
            <person name="Klaenhammer T.R."/>
            <person name="Caufield P.W."/>
            <person name="Cui Y."/>
            <person name="Zhang H."/>
            <person name="O'Toole P.W."/>
        </authorList>
    </citation>
    <scope>NUCLEOTIDE SEQUENCE [LARGE SCALE GENOMIC DNA]</scope>
    <source>
        <strain evidence="2 3">DSM 22408</strain>
    </source>
</reference>
<dbReference type="STRING" id="1122146.IV53_GL000515"/>
<evidence type="ECO:0000259" key="1">
    <source>
        <dbReference type="Pfam" id="PF04233"/>
    </source>
</evidence>
<name>A0A0R2KLC9_9LACO</name>
<dbReference type="eggNOG" id="COG2369">
    <property type="taxonomic scope" value="Bacteria"/>
</dbReference>
<proteinExistence type="predicted"/>
<feature type="domain" description="Phage head morphogenesis" evidence="1">
    <location>
        <begin position="6"/>
        <end position="116"/>
    </location>
</feature>
<protein>
    <recommendedName>
        <fullName evidence="1">Phage head morphogenesis domain-containing protein</fullName>
    </recommendedName>
</protein>
<dbReference type="AlphaFoldDB" id="A0A0R2KLC9"/>
<dbReference type="InterPro" id="IPR006528">
    <property type="entry name" value="Phage_head_morphogenesis_dom"/>
</dbReference>
<accession>A0A0R2KLC9</accession>
<evidence type="ECO:0000313" key="3">
    <source>
        <dbReference type="Proteomes" id="UP000051500"/>
    </source>
</evidence>
<gene>
    <name evidence="2" type="ORF">IV53_GL000515</name>
</gene>